<accession>A0A645C1P7</accession>
<proteinExistence type="predicted"/>
<reference evidence="1" key="1">
    <citation type="submission" date="2019-08" db="EMBL/GenBank/DDBJ databases">
        <authorList>
            <person name="Kucharzyk K."/>
            <person name="Murdoch R.W."/>
            <person name="Higgins S."/>
            <person name="Loffler F."/>
        </authorList>
    </citation>
    <scope>NUCLEOTIDE SEQUENCE</scope>
</reference>
<dbReference type="EMBL" id="VSSQ01022761">
    <property type="protein sequence ID" value="MPM69273.1"/>
    <property type="molecule type" value="Genomic_DNA"/>
</dbReference>
<comment type="caution">
    <text evidence="1">The sequence shown here is derived from an EMBL/GenBank/DDBJ whole genome shotgun (WGS) entry which is preliminary data.</text>
</comment>
<protein>
    <submittedName>
        <fullName evidence="1">Uncharacterized protein</fullName>
    </submittedName>
</protein>
<gene>
    <name evidence="1" type="ORF">SDC9_116217</name>
</gene>
<sequence length="84" mass="9509">MTGELTLLSQPEDYKLGFKEDFHDGPPIWPLYVSSDNYLVTLINAMELKHYVRTNDVSRELASIATSLKEDSNPVIVRAKLKAN</sequence>
<organism evidence="1">
    <name type="scientific">bioreactor metagenome</name>
    <dbReference type="NCBI Taxonomy" id="1076179"/>
    <lineage>
        <taxon>unclassified sequences</taxon>
        <taxon>metagenomes</taxon>
        <taxon>ecological metagenomes</taxon>
    </lineage>
</organism>
<name>A0A645C1P7_9ZZZZ</name>
<dbReference type="AlphaFoldDB" id="A0A645C1P7"/>
<evidence type="ECO:0000313" key="1">
    <source>
        <dbReference type="EMBL" id="MPM69273.1"/>
    </source>
</evidence>